<proteinExistence type="predicted"/>
<name>A0ABV9TL01_9MICC</name>
<accession>A0ABV9TL01</accession>
<organism evidence="1 2">
    <name type="scientific">Kocuria oceani</name>
    <dbReference type="NCBI Taxonomy" id="988827"/>
    <lineage>
        <taxon>Bacteria</taxon>
        <taxon>Bacillati</taxon>
        <taxon>Actinomycetota</taxon>
        <taxon>Actinomycetes</taxon>
        <taxon>Micrococcales</taxon>
        <taxon>Micrococcaceae</taxon>
        <taxon>Kocuria</taxon>
    </lineage>
</organism>
<gene>
    <name evidence="1" type="ORF">ACFPCS_13800</name>
</gene>
<keyword evidence="2" id="KW-1185">Reference proteome</keyword>
<protein>
    <submittedName>
        <fullName evidence="1">Uncharacterized protein</fullName>
    </submittedName>
</protein>
<sequence>MDSIGVSPVSPGEGEVHAVKVVAGAAGCADNFEPVLTIEMPGDDARISGSVSEILHLLDSSSRRRAWLINHSMNPSLSAAAWSTVRSF</sequence>
<reference evidence="2" key="1">
    <citation type="journal article" date="2019" name="Int. J. Syst. Evol. Microbiol.">
        <title>The Global Catalogue of Microorganisms (GCM) 10K type strain sequencing project: providing services to taxonomists for standard genome sequencing and annotation.</title>
        <authorList>
            <consortium name="The Broad Institute Genomics Platform"/>
            <consortium name="The Broad Institute Genome Sequencing Center for Infectious Disease"/>
            <person name="Wu L."/>
            <person name="Ma J."/>
        </authorList>
    </citation>
    <scope>NUCLEOTIDE SEQUENCE [LARGE SCALE GENOMIC DNA]</scope>
    <source>
        <strain evidence="2">CGMCC 4.6946</strain>
    </source>
</reference>
<dbReference type="EMBL" id="JBHSIW010000019">
    <property type="protein sequence ID" value="MFC4904644.1"/>
    <property type="molecule type" value="Genomic_DNA"/>
</dbReference>
<evidence type="ECO:0000313" key="1">
    <source>
        <dbReference type="EMBL" id="MFC4904644.1"/>
    </source>
</evidence>
<evidence type="ECO:0000313" key="2">
    <source>
        <dbReference type="Proteomes" id="UP001595797"/>
    </source>
</evidence>
<dbReference type="RefSeq" id="WP_277552631.1">
    <property type="nucleotide sequence ID" value="NZ_JARAMH010000032.1"/>
</dbReference>
<dbReference type="Proteomes" id="UP001595797">
    <property type="component" value="Unassembled WGS sequence"/>
</dbReference>
<comment type="caution">
    <text evidence="1">The sequence shown here is derived from an EMBL/GenBank/DDBJ whole genome shotgun (WGS) entry which is preliminary data.</text>
</comment>